<keyword evidence="1" id="KW-0472">Membrane</keyword>
<dbReference type="RefSeq" id="WP_377774216.1">
    <property type="nucleotide sequence ID" value="NZ_JBHUOQ010000004.1"/>
</dbReference>
<accession>A0ABW5WWP9</accession>
<gene>
    <name evidence="2" type="ORF">ACFSX4_10145</name>
</gene>
<evidence type="ECO:0000256" key="1">
    <source>
        <dbReference type="SAM" id="Phobius"/>
    </source>
</evidence>
<keyword evidence="3" id="KW-1185">Reference proteome</keyword>
<proteinExistence type="predicted"/>
<sequence length="177" mass="20752">MLEYFGTHIWEILTSIGTVGAVIISLGKIFKQSTPKLDLRNFEFKSATEMENGRISEQLSFDLIPRNAHISNVLCIATVLYENPKDISNYDFKNQLKVTETRQENYIPEGEARRILAFCDGLGNTPKNVAPYIVFKDDKDKCWAYYKGKLKKIRPRLFNDYLKTHYDYLMDFYRRIE</sequence>
<keyword evidence="1" id="KW-0812">Transmembrane</keyword>
<reference evidence="3" key="1">
    <citation type="journal article" date="2019" name="Int. J. Syst. Evol. Microbiol.">
        <title>The Global Catalogue of Microorganisms (GCM) 10K type strain sequencing project: providing services to taxonomists for standard genome sequencing and annotation.</title>
        <authorList>
            <consortium name="The Broad Institute Genomics Platform"/>
            <consortium name="The Broad Institute Genome Sequencing Center for Infectious Disease"/>
            <person name="Wu L."/>
            <person name="Ma J."/>
        </authorList>
    </citation>
    <scope>NUCLEOTIDE SEQUENCE [LARGE SCALE GENOMIC DNA]</scope>
    <source>
        <strain evidence="3">KCTC 33575</strain>
    </source>
</reference>
<organism evidence="2 3">
    <name type="scientific">Corticicoccus populi</name>
    <dbReference type="NCBI Taxonomy" id="1812821"/>
    <lineage>
        <taxon>Bacteria</taxon>
        <taxon>Bacillati</taxon>
        <taxon>Bacillota</taxon>
        <taxon>Bacilli</taxon>
        <taxon>Bacillales</taxon>
        <taxon>Staphylococcaceae</taxon>
        <taxon>Corticicoccus</taxon>
    </lineage>
</organism>
<keyword evidence="1" id="KW-1133">Transmembrane helix</keyword>
<evidence type="ECO:0000313" key="3">
    <source>
        <dbReference type="Proteomes" id="UP001597519"/>
    </source>
</evidence>
<dbReference type="Proteomes" id="UP001597519">
    <property type="component" value="Unassembled WGS sequence"/>
</dbReference>
<dbReference type="EMBL" id="JBHUOQ010000004">
    <property type="protein sequence ID" value="MFD2830820.1"/>
    <property type="molecule type" value="Genomic_DNA"/>
</dbReference>
<comment type="caution">
    <text evidence="2">The sequence shown here is derived from an EMBL/GenBank/DDBJ whole genome shotgun (WGS) entry which is preliminary data.</text>
</comment>
<evidence type="ECO:0000313" key="2">
    <source>
        <dbReference type="EMBL" id="MFD2830820.1"/>
    </source>
</evidence>
<protein>
    <submittedName>
        <fullName evidence="2">Uncharacterized protein</fullName>
    </submittedName>
</protein>
<name>A0ABW5WWP9_9STAP</name>
<feature type="transmembrane region" description="Helical" evidence="1">
    <location>
        <begin position="12"/>
        <end position="30"/>
    </location>
</feature>